<accession>A0A1X2LTH5</accession>
<dbReference type="Proteomes" id="UP000193247">
    <property type="component" value="Unassembled WGS sequence"/>
</dbReference>
<protein>
    <recommendedName>
        <fullName evidence="1">PE domain-containing protein</fullName>
    </recommendedName>
</protein>
<sequence>MSFVSVVPEALTIAADESWGIGARIVASGVSADAVTTTVVAPGADDVSARVAARLRAQAVSYREVSGRGAVIFDDFLASLLDSAAAYLTTEADNATRAG</sequence>
<evidence type="ECO:0000259" key="1">
    <source>
        <dbReference type="Pfam" id="PF00934"/>
    </source>
</evidence>
<evidence type="ECO:0000313" key="2">
    <source>
        <dbReference type="EMBL" id="OSC39518.1"/>
    </source>
</evidence>
<dbReference type="RefSeq" id="WP_085326377.1">
    <property type="nucleotide sequence ID" value="NZ_NCXP01000023.1"/>
</dbReference>
<dbReference type="Pfam" id="PF00934">
    <property type="entry name" value="PE"/>
    <property type="match status" value="1"/>
</dbReference>
<dbReference type="AlphaFoldDB" id="A0A1X2LTH5"/>
<feature type="domain" description="PE" evidence="1">
    <location>
        <begin position="4"/>
        <end position="94"/>
    </location>
</feature>
<name>A0A1X2LTH5_9MYCO</name>
<evidence type="ECO:0000313" key="3">
    <source>
        <dbReference type="Proteomes" id="UP000193247"/>
    </source>
</evidence>
<dbReference type="InterPro" id="IPR038332">
    <property type="entry name" value="PPE_sf"/>
</dbReference>
<dbReference type="Gene3D" id="1.10.287.850">
    <property type="entry name" value="HP0062-like domain"/>
    <property type="match status" value="1"/>
</dbReference>
<dbReference type="InterPro" id="IPR000084">
    <property type="entry name" value="PE-PGRS_N"/>
</dbReference>
<gene>
    <name evidence="2" type="ORF">B8W66_16705</name>
</gene>
<proteinExistence type="predicted"/>
<keyword evidence="3" id="KW-1185">Reference proteome</keyword>
<comment type="caution">
    <text evidence="2">The sequence shown here is derived from an EMBL/GenBank/DDBJ whole genome shotgun (WGS) entry which is preliminary data.</text>
</comment>
<dbReference type="SUPFAM" id="SSF140459">
    <property type="entry name" value="PE/PPE dimer-like"/>
    <property type="match status" value="1"/>
</dbReference>
<dbReference type="EMBL" id="NCXP01000023">
    <property type="protein sequence ID" value="OSC39518.1"/>
    <property type="molecule type" value="Genomic_DNA"/>
</dbReference>
<reference evidence="2 3" key="1">
    <citation type="submission" date="2017-04" db="EMBL/GenBank/DDBJ databases">
        <title>The new phylogeny of genus Mycobacterium.</title>
        <authorList>
            <person name="Tortoli E."/>
            <person name="Trovato A."/>
            <person name="Cirillo D.M."/>
        </authorList>
    </citation>
    <scope>NUCLEOTIDE SEQUENCE [LARGE SCALE GENOMIC DNA]</scope>
    <source>
        <strain evidence="2 3">TBL 1200985</strain>
    </source>
</reference>
<organism evidence="2 3">
    <name type="scientific">Mycobacterium decipiens</name>
    <dbReference type="NCBI Taxonomy" id="1430326"/>
    <lineage>
        <taxon>Bacteria</taxon>
        <taxon>Bacillati</taxon>
        <taxon>Actinomycetota</taxon>
        <taxon>Actinomycetes</taxon>
        <taxon>Mycobacteriales</taxon>
        <taxon>Mycobacteriaceae</taxon>
        <taxon>Mycobacterium</taxon>
    </lineage>
</organism>